<dbReference type="PANTHER" id="PTHR13395:SF6">
    <property type="entry name" value="SISTER CHROMATID COHESION PROTEIN DCC1"/>
    <property type="match status" value="1"/>
</dbReference>
<reference evidence="4" key="1">
    <citation type="journal article" date="2020" name="Stud. Mycol.">
        <title>101 Dothideomycetes genomes: a test case for predicting lifestyles and emergence of pathogens.</title>
        <authorList>
            <person name="Haridas S."/>
            <person name="Albert R."/>
            <person name="Binder M."/>
            <person name="Bloem J."/>
            <person name="Labutti K."/>
            <person name="Salamov A."/>
            <person name="Andreopoulos B."/>
            <person name="Baker S."/>
            <person name="Barry K."/>
            <person name="Bills G."/>
            <person name="Bluhm B."/>
            <person name="Cannon C."/>
            <person name="Castanera R."/>
            <person name="Culley D."/>
            <person name="Daum C."/>
            <person name="Ezra D."/>
            <person name="Gonzalez J."/>
            <person name="Henrissat B."/>
            <person name="Kuo A."/>
            <person name="Liang C."/>
            <person name="Lipzen A."/>
            <person name="Lutzoni F."/>
            <person name="Magnuson J."/>
            <person name="Mondo S."/>
            <person name="Nolan M."/>
            <person name="Ohm R."/>
            <person name="Pangilinan J."/>
            <person name="Park H.-J."/>
            <person name="Ramirez L."/>
            <person name="Alfaro M."/>
            <person name="Sun H."/>
            <person name="Tritt A."/>
            <person name="Yoshinaga Y."/>
            <person name="Zwiers L.-H."/>
            <person name="Turgeon B."/>
            <person name="Goodwin S."/>
            <person name="Spatafora J."/>
            <person name="Crous P."/>
            <person name="Grigoriev I."/>
        </authorList>
    </citation>
    <scope>NUCLEOTIDE SEQUENCE</scope>
    <source>
        <strain evidence="4">CBS 109.77</strain>
    </source>
</reference>
<dbReference type="EMBL" id="MU001824">
    <property type="protein sequence ID" value="KAF2796706.1"/>
    <property type="molecule type" value="Genomic_DNA"/>
</dbReference>
<dbReference type="GO" id="GO:0000775">
    <property type="term" value="C:chromosome, centromeric region"/>
    <property type="evidence" value="ECO:0007669"/>
    <property type="project" value="TreeGrafter"/>
</dbReference>
<evidence type="ECO:0000313" key="5">
    <source>
        <dbReference type="Proteomes" id="UP000799757"/>
    </source>
</evidence>
<feature type="compositionally biased region" description="Low complexity" evidence="3">
    <location>
        <begin position="323"/>
        <end position="332"/>
    </location>
</feature>
<dbReference type="GO" id="GO:0031390">
    <property type="term" value="C:Ctf18 RFC-like complex"/>
    <property type="evidence" value="ECO:0007669"/>
    <property type="project" value="InterPro"/>
</dbReference>
<accession>A0A6A6XJJ7</accession>
<evidence type="ECO:0000256" key="3">
    <source>
        <dbReference type="SAM" id="MobiDB-lite"/>
    </source>
</evidence>
<proteinExistence type="inferred from homology"/>
<feature type="compositionally biased region" description="Basic residues" evidence="3">
    <location>
        <begin position="333"/>
        <end position="345"/>
    </location>
</feature>
<sequence>MATQQDEGGVPFAIVHDLQHLRLLELPPDLVELLDAPKPPRLSIKSLPASAASGTPTTKPAYAVLCTPSASFQLRQVQTSNNLFVTRPTLEAHGNAIPVPTTCAIASCSATLELQPSDGSALAFLGDVLPLYDIVDGEVDVAGNGKSKASIFPDIPLSDGQCEHAWQGMMAFEFAGSSWRPSPNTLSQVWKSINAAALAEGVKLDSQFLTDDVANAVAEEGYPVTLAVAILQHLAGDGQDEDGPWSCLDRTKTVSFVGRYLLEARPGRSDYLTAEFLDTWKDCLPEAWRKDAELKAIAGVYHLPTSTTIGLKASSTMATKNESSSSKSAASSRKWHEKFGRARQR</sequence>
<protein>
    <submittedName>
        <fullName evidence="4">Sister chromatid cohesion protein-like protein Dcc1</fullName>
    </submittedName>
</protein>
<feature type="region of interest" description="Disordered" evidence="3">
    <location>
        <begin position="314"/>
        <end position="345"/>
    </location>
</feature>
<dbReference type="AlphaFoldDB" id="A0A6A6XJJ7"/>
<evidence type="ECO:0000313" key="4">
    <source>
        <dbReference type="EMBL" id="KAF2796706.1"/>
    </source>
</evidence>
<gene>
    <name evidence="4" type="ORF">K505DRAFT_237090</name>
</gene>
<dbReference type="InterPro" id="IPR019128">
    <property type="entry name" value="Dcc1"/>
</dbReference>
<dbReference type="Proteomes" id="UP000799757">
    <property type="component" value="Unassembled WGS sequence"/>
</dbReference>
<keyword evidence="5" id="KW-1185">Reference proteome</keyword>
<name>A0A6A6XJJ7_9PLEO</name>
<dbReference type="PANTHER" id="PTHR13395">
    <property type="entry name" value="SISTER CHROMATID COHESION PROTEIN DCC1-RELATED"/>
    <property type="match status" value="1"/>
</dbReference>
<dbReference type="OrthoDB" id="5199543at2759"/>
<comment type="similarity">
    <text evidence="1">Belongs to the DCC1 family.</text>
</comment>
<evidence type="ECO:0000256" key="1">
    <source>
        <dbReference type="ARBA" id="ARBA00007017"/>
    </source>
</evidence>
<dbReference type="GO" id="GO:0034088">
    <property type="term" value="P:maintenance of mitotic sister chromatid cohesion"/>
    <property type="evidence" value="ECO:0007669"/>
    <property type="project" value="TreeGrafter"/>
</dbReference>
<evidence type="ECO:0000256" key="2">
    <source>
        <dbReference type="ARBA" id="ARBA00022705"/>
    </source>
</evidence>
<organism evidence="4 5">
    <name type="scientific">Melanomma pulvis-pyrius CBS 109.77</name>
    <dbReference type="NCBI Taxonomy" id="1314802"/>
    <lineage>
        <taxon>Eukaryota</taxon>
        <taxon>Fungi</taxon>
        <taxon>Dikarya</taxon>
        <taxon>Ascomycota</taxon>
        <taxon>Pezizomycotina</taxon>
        <taxon>Dothideomycetes</taxon>
        <taxon>Pleosporomycetidae</taxon>
        <taxon>Pleosporales</taxon>
        <taxon>Melanommataceae</taxon>
        <taxon>Melanomma</taxon>
    </lineage>
</organism>
<dbReference type="Pfam" id="PF09724">
    <property type="entry name" value="Dcc1"/>
    <property type="match status" value="1"/>
</dbReference>
<dbReference type="GO" id="GO:0000785">
    <property type="term" value="C:chromatin"/>
    <property type="evidence" value="ECO:0007669"/>
    <property type="project" value="TreeGrafter"/>
</dbReference>
<dbReference type="GO" id="GO:0006260">
    <property type="term" value="P:DNA replication"/>
    <property type="evidence" value="ECO:0007669"/>
    <property type="project" value="UniProtKB-KW"/>
</dbReference>
<keyword evidence="2" id="KW-0235">DNA replication</keyword>